<gene>
    <name evidence="4" type="ORF">DDJ31_38160</name>
    <name evidence="3" type="ORF">ELQ87_01205</name>
</gene>
<evidence type="ECO:0000313" key="4">
    <source>
        <dbReference type="EMBL" id="QCN90086.1"/>
    </source>
</evidence>
<evidence type="ECO:0000259" key="2">
    <source>
        <dbReference type="Pfam" id="PF00440"/>
    </source>
</evidence>
<dbReference type="AlphaFoldDB" id="A0A3S9Z5N2"/>
<dbReference type="InterPro" id="IPR001647">
    <property type="entry name" value="HTH_TetR"/>
</dbReference>
<evidence type="ECO:0000313" key="6">
    <source>
        <dbReference type="Proteomes" id="UP000501753"/>
    </source>
</evidence>
<evidence type="ECO:0000313" key="3">
    <source>
        <dbReference type="EMBL" id="AZS83061.1"/>
    </source>
</evidence>
<dbReference type="EMBL" id="CP029078">
    <property type="protein sequence ID" value="QCN90086.1"/>
    <property type="molecule type" value="Genomic_DNA"/>
</dbReference>
<evidence type="ECO:0000313" key="5">
    <source>
        <dbReference type="Proteomes" id="UP000271291"/>
    </source>
</evidence>
<reference evidence="3 5" key="2">
    <citation type="submission" date="2018-12" db="EMBL/GenBank/DDBJ databases">
        <title>Streptomyces griseoviridis F1-27 complete genome.</title>
        <authorList>
            <person name="Mariita R.M."/>
            <person name="Sello J.K."/>
        </authorList>
    </citation>
    <scope>NUCLEOTIDE SEQUENCE [LARGE SCALE GENOMIC DNA]</scope>
    <source>
        <strain evidence="3 5">F1-27</strain>
    </source>
</reference>
<dbReference type="InterPro" id="IPR009057">
    <property type="entry name" value="Homeodomain-like_sf"/>
</dbReference>
<dbReference type="KEGG" id="sgd:ELQ87_01205"/>
<dbReference type="Pfam" id="PF00440">
    <property type="entry name" value="TetR_N"/>
    <property type="match status" value="1"/>
</dbReference>
<proteinExistence type="predicted"/>
<dbReference type="SUPFAM" id="SSF46689">
    <property type="entry name" value="Homeodomain-like"/>
    <property type="match status" value="1"/>
</dbReference>
<feature type="domain" description="HTH tetR-type" evidence="2">
    <location>
        <begin position="18"/>
        <end position="65"/>
    </location>
</feature>
<dbReference type="Proteomes" id="UP000271291">
    <property type="component" value="Chromosome"/>
</dbReference>
<dbReference type="EMBL" id="CP034687">
    <property type="protein sequence ID" value="AZS83061.1"/>
    <property type="molecule type" value="Genomic_DNA"/>
</dbReference>
<organism evidence="3 5">
    <name type="scientific">Streptomyces griseoviridis</name>
    <dbReference type="NCBI Taxonomy" id="45398"/>
    <lineage>
        <taxon>Bacteria</taxon>
        <taxon>Bacillati</taxon>
        <taxon>Actinomycetota</taxon>
        <taxon>Actinomycetes</taxon>
        <taxon>Kitasatosporales</taxon>
        <taxon>Streptomycetaceae</taxon>
        <taxon>Streptomyces</taxon>
    </lineage>
</organism>
<dbReference type="GO" id="GO:0003677">
    <property type="term" value="F:DNA binding"/>
    <property type="evidence" value="ECO:0007669"/>
    <property type="project" value="UniProtKB-KW"/>
</dbReference>
<name>A0A3S9Z5N2_STRGD</name>
<dbReference type="RefSeq" id="WP_127175977.1">
    <property type="nucleotide sequence ID" value="NZ_CP029078.1"/>
</dbReference>
<keyword evidence="1" id="KW-0238">DNA-binding</keyword>
<sequence length="216" mass="23319">MTAAAPAGHLELDTRVALMAAAERLFAEHGLGAVSNRQIAEAAGQRNVTAVSYHFGGRTGLLRAIMTDHGERVDLIRGRHVRAVGASDAVRDWVGCLVRPVPEHLAELGSPSWNARFSVQVMADPALRSLVTEEALARPWLSKVLDGLHRCLAELPAEVRLVRGEMGRHLITQICAERERALAQGDPVRHGGWDRTADALTDAIVGLLTAPVTTRN</sequence>
<keyword evidence="6" id="KW-1185">Reference proteome</keyword>
<protein>
    <submittedName>
        <fullName evidence="4">TetR family transcriptional regulator</fullName>
    </submittedName>
    <submittedName>
        <fullName evidence="3">TetR/AcrR family transcriptional regulator</fullName>
    </submittedName>
</protein>
<accession>A0A3S9Z5N2</accession>
<reference evidence="4 6" key="1">
    <citation type="submission" date="2018-04" db="EMBL/GenBank/DDBJ databases">
        <title>Complete genome sequences of Streptomyces griseoviridis K61 and characterization of antagonistic properties of biological control agents.</title>
        <authorList>
            <person name="Mariita R.M."/>
            <person name="Sello J.K."/>
        </authorList>
    </citation>
    <scope>NUCLEOTIDE SEQUENCE [LARGE SCALE GENOMIC DNA]</scope>
    <source>
        <strain evidence="4 6">K61</strain>
    </source>
</reference>
<dbReference type="OrthoDB" id="2356263at2"/>
<dbReference type="Proteomes" id="UP000501753">
    <property type="component" value="Chromosome"/>
</dbReference>
<dbReference type="Gene3D" id="1.10.357.10">
    <property type="entry name" value="Tetracycline Repressor, domain 2"/>
    <property type="match status" value="1"/>
</dbReference>
<evidence type="ECO:0000256" key="1">
    <source>
        <dbReference type="ARBA" id="ARBA00023125"/>
    </source>
</evidence>